<dbReference type="Gene3D" id="3.40.50.2300">
    <property type="match status" value="1"/>
</dbReference>
<keyword evidence="6 11" id="KW-0812">Transmembrane</keyword>
<evidence type="ECO:0000313" key="15">
    <source>
        <dbReference type="EMBL" id="BCG45680.1"/>
    </source>
</evidence>
<dbReference type="PROSITE" id="PS50110">
    <property type="entry name" value="RESPONSE_REGULATORY"/>
    <property type="match status" value="1"/>
</dbReference>
<evidence type="ECO:0000256" key="10">
    <source>
        <dbReference type="SAM" id="Coils"/>
    </source>
</evidence>
<dbReference type="Pfam" id="PF00512">
    <property type="entry name" value="HisKA"/>
    <property type="match status" value="1"/>
</dbReference>
<dbReference type="InterPro" id="IPR003661">
    <property type="entry name" value="HisK_dim/P_dom"/>
</dbReference>
<feature type="domain" description="PAS" evidence="14">
    <location>
        <begin position="375"/>
        <end position="437"/>
    </location>
</feature>
<feature type="domain" description="PAS" evidence="14">
    <location>
        <begin position="503"/>
        <end position="569"/>
    </location>
</feature>
<dbReference type="InterPro" id="IPR003594">
    <property type="entry name" value="HATPase_dom"/>
</dbReference>
<dbReference type="SMART" id="SM00387">
    <property type="entry name" value="HATPase_c"/>
    <property type="match status" value="1"/>
</dbReference>
<evidence type="ECO:0000256" key="8">
    <source>
        <dbReference type="ARBA" id="ARBA00023136"/>
    </source>
</evidence>
<dbReference type="InterPro" id="IPR011006">
    <property type="entry name" value="CheY-like_superfamily"/>
</dbReference>
<dbReference type="SUPFAM" id="SSF52172">
    <property type="entry name" value="CheY-like"/>
    <property type="match status" value="1"/>
</dbReference>
<dbReference type="PROSITE" id="PS50109">
    <property type="entry name" value="HIS_KIN"/>
    <property type="match status" value="1"/>
</dbReference>
<evidence type="ECO:0000259" key="13">
    <source>
        <dbReference type="PROSITE" id="PS50110"/>
    </source>
</evidence>
<dbReference type="CDD" id="cd00082">
    <property type="entry name" value="HisKA"/>
    <property type="match status" value="1"/>
</dbReference>
<dbReference type="InterPro" id="IPR033479">
    <property type="entry name" value="dCache_1"/>
</dbReference>
<dbReference type="AlphaFoldDB" id="A0A6S6LXW8"/>
<dbReference type="Pfam" id="PF13426">
    <property type="entry name" value="PAS_9"/>
    <property type="match status" value="2"/>
</dbReference>
<dbReference type="InterPro" id="IPR035965">
    <property type="entry name" value="PAS-like_dom_sf"/>
</dbReference>
<dbReference type="Gene3D" id="3.30.450.20">
    <property type="entry name" value="PAS domain"/>
    <property type="match status" value="3"/>
</dbReference>
<dbReference type="SUPFAM" id="SSF55874">
    <property type="entry name" value="ATPase domain of HSP90 chaperone/DNA topoisomerase II/histidine kinase"/>
    <property type="match status" value="1"/>
</dbReference>
<dbReference type="CDD" id="cd12912">
    <property type="entry name" value="PDC2_MCP_like"/>
    <property type="match status" value="1"/>
</dbReference>
<dbReference type="EMBL" id="AP023213">
    <property type="protein sequence ID" value="BCG45680.1"/>
    <property type="molecule type" value="Genomic_DNA"/>
</dbReference>
<keyword evidence="5 9" id="KW-0597">Phosphoprotein</keyword>
<dbReference type="SMART" id="SM00448">
    <property type="entry name" value="REC"/>
    <property type="match status" value="1"/>
</dbReference>
<dbReference type="Pfam" id="PF00072">
    <property type="entry name" value="Response_reg"/>
    <property type="match status" value="1"/>
</dbReference>
<dbReference type="CDD" id="cd00130">
    <property type="entry name" value="PAS"/>
    <property type="match status" value="2"/>
</dbReference>
<dbReference type="InterPro" id="IPR036097">
    <property type="entry name" value="HisK_dim/P_sf"/>
</dbReference>
<dbReference type="InterPro" id="IPR001610">
    <property type="entry name" value="PAC"/>
</dbReference>
<feature type="domain" description="Response regulatory" evidence="13">
    <location>
        <begin position="877"/>
        <end position="992"/>
    </location>
</feature>
<evidence type="ECO:0000313" key="16">
    <source>
        <dbReference type="Proteomes" id="UP000515472"/>
    </source>
</evidence>
<evidence type="ECO:0000256" key="1">
    <source>
        <dbReference type="ARBA" id="ARBA00000085"/>
    </source>
</evidence>
<proteinExistence type="predicted"/>
<dbReference type="InterPro" id="IPR004358">
    <property type="entry name" value="Sig_transdc_His_kin-like_C"/>
</dbReference>
<sequence length="994" mass="110963">MLPLSIFPLNFPARIPIKLGKKKARAIPPDSRFSHAAGEKQMIQKFVNKRALALLVLGFTCLCIFIFNFAYQKAKDAAITRLNQEQFIHARQAARGIEEYFVTWTGILTSLSRLHEIFNMDPAGKRQMEFFYDAHKDQIRSFTRMDEKGNILFTVPNLEMSGKNIAAQKHVQELIATRKPVVSDVFRSIQGYDAVALHVPVFDGNRFRGSIAIIVNSQGLAKRYLEVIRVGKTGYAWVVSRDGTEIYCPAAGHSGQSVFTTSAGSPSRLAMVKAMLKGGSGTASYTIAFNKGAAPVKRHAVYLPIKLDNTFWAIVVASSEEEIFSSLTSYRNKLALVVGTTLFAAIVICILVLRALLIVREEAVYKEAEAELRASEEKYRYLFEQNPAPMLIYERGTLQMLAVNDAFVISYGYSKDEVLELKLTDLYPEEEKQKITEVAAGLSGHTYVGEWHHRRKDGTVFPIFVTSHDMPYGGKTARIGVITDITDRKLMEKTIEEEAIFNRLLLEHSPDGIVIIDPETARFINFNTAVCRQLGYSREEFAQLSVFDVEAIETREETRHRIEEIVREGRSDFETMQRTSQGELRNVHVTAQILTIQDQPVYYCIWRDVTEQKKLEEQLRQSQKMESVGRLAGGVAHDFNNMLGVIIGSADLCQHQIAPDSPLQKYLEHIIKAAQRSSDITRQLLAFSRKEVVSPKPVNLNSLIIESEKMLCRLIGEDVNLTFKPSTGLWTVLIDPAQFDQILMNLSANSRDAMPDGGTLDIATGNVHVDADYCRHHSGTVPGDYVKITVSDTGTGMDRETRDHIFEPFFTTKGVGVGTGLGLATVYGIVTQNKGFINVYSEPGQGSVFNIYLPRLLDDEAAEEAAEVAPPPKGTGIILLVEDEEMLLWTTTKMLEEIGYTVQQAGSPARAIEICTSGEQIDLVLTDVVMPGMNGREMVDRIRSARPDIKVLFMSGYTADIVAQRGIVEEGMFYISKPLDARQLHEKIVQALAS</sequence>
<dbReference type="SMART" id="SM00388">
    <property type="entry name" value="HisKA"/>
    <property type="match status" value="1"/>
</dbReference>
<evidence type="ECO:0000256" key="5">
    <source>
        <dbReference type="ARBA" id="ARBA00022553"/>
    </source>
</evidence>
<dbReference type="SMART" id="SM00086">
    <property type="entry name" value="PAC"/>
    <property type="match status" value="2"/>
</dbReference>
<protein>
    <recommendedName>
        <fullName evidence="3">histidine kinase</fullName>
        <ecNumber evidence="3">2.7.13.3</ecNumber>
    </recommendedName>
</protein>
<evidence type="ECO:0000259" key="12">
    <source>
        <dbReference type="PROSITE" id="PS50109"/>
    </source>
</evidence>
<reference evidence="15 16" key="1">
    <citation type="submission" date="2020-06" db="EMBL/GenBank/DDBJ databases">
        <title>Interaction of electrochemicaly active bacteria, Geobacter bremensis R4 on different carbon anode.</title>
        <authorList>
            <person name="Meng L."/>
            <person name="Yoshida N."/>
        </authorList>
    </citation>
    <scope>NUCLEOTIDE SEQUENCE [LARGE SCALE GENOMIC DNA]</scope>
    <source>
        <strain evidence="15 16">R4</strain>
    </source>
</reference>
<dbReference type="PROSITE" id="PS50112">
    <property type="entry name" value="PAS"/>
    <property type="match status" value="2"/>
</dbReference>
<dbReference type="SUPFAM" id="SSF55785">
    <property type="entry name" value="PYP-like sensor domain (PAS domain)"/>
    <property type="match status" value="2"/>
</dbReference>
<feature type="coiled-coil region" evidence="10">
    <location>
        <begin position="358"/>
        <end position="385"/>
    </location>
</feature>
<dbReference type="KEGG" id="gbn:GEOBRER4_04300"/>
<dbReference type="NCBIfam" id="TIGR00229">
    <property type="entry name" value="sensory_box"/>
    <property type="match status" value="2"/>
</dbReference>
<feature type="modified residue" description="4-aspartylphosphate" evidence="9">
    <location>
        <position position="927"/>
    </location>
</feature>
<feature type="domain" description="Histidine kinase" evidence="12">
    <location>
        <begin position="634"/>
        <end position="857"/>
    </location>
</feature>
<dbReference type="SUPFAM" id="SSF47384">
    <property type="entry name" value="Homodimeric domain of signal transducing histidine kinase"/>
    <property type="match status" value="1"/>
</dbReference>
<evidence type="ECO:0000256" key="11">
    <source>
        <dbReference type="SAM" id="Phobius"/>
    </source>
</evidence>
<feature type="transmembrane region" description="Helical" evidence="11">
    <location>
        <begin position="334"/>
        <end position="357"/>
    </location>
</feature>
<dbReference type="Pfam" id="PF02743">
    <property type="entry name" value="dCache_1"/>
    <property type="match status" value="1"/>
</dbReference>
<keyword evidence="15" id="KW-0808">Transferase</keyword>
<dbReference type="InterPro" id="IPR001789">
    <property type="entry name" value="Sig_transdc_resp-reg_receiver"/>
</dbReference>
<evidence type="ECO:0000256" key="6">
    <source>
        <dbReference type="ARBA" id="ARBA00022692"/>
    </source>
</evidence>
<gene>
    <name evidence="15" type="ORF">GEOBRER4_n0443</name>
</gene>
<dbReference type="Gene3D" id="3.30.565.10">
    <property type="entry name" value="Histidine kinase-like ATPase, C-terminal domain"/>
    <property type="match status" value="1"/>
</dbReference>
<evidence type="ECO:0000256" key="3">
    <source>
        <dbReference type="ARBA" id="ARBA00012438"/>
    </source>
</evidence>
<dbReference type="Proteomes" id="UP000515472">
    <property type="component" value="Chromosome"/>
</dbReference>
<evidence type="ECO:0000256" key="4">
    <source>
        <dbReference type="ARBA" id="ARBA00022475"/>
    </source>
</evidence>
<dbReference type="SMART" id="SM00091">
    <property type="entry name" value="PAS"/>
    <property type="match status" value="2"/>
</dbReference>
<dbReference type="PANTHER" id="PTHR43065:SF42">
    <property type="entry name" value="TWO-COMPONENT SENSOR PPRA"/>
    <property type="match status" value="1"/>
</dbReference>
<dbReference type="GO" id="GO:0005886">
    <property type="term" value="C:plasma membrane"/>
    <property type="evidence" value="ECO:0007669"/>
    <property type="project" value="UniProtKB-SubCell"/>
</dbReference>
<comment type="catalytic activity">
    <reaction evidence="1">
        <text>ATP + protein L-histidine = ADP + protein N-phospho-L-histidine.</text>
        <dbReference type="EC" id="2.7.13.3"/>
    </reaction>
</comment>
<keyword evidence="8 11" id="KW-0472">Membrane</keyword>
<keyword evidence="7 11" id="KW-1133">Transmembrane helix</keyword>
<dbReference type="GO" id="GO:0000155">
    <property type="term" value="F:phosphorelay sensor kinase activity"/>
    <property type="evidence" value="ECO:0007669"/>
    <property type="project" value="InterPro"/>
</dbReference>
<name>A0A6S6LXW8_9BACT</name>
<organism evidence="15 16">
    <name type="scientific">Citrifermentans bremense</name>
    <dbReference type="NCBI Taxonomy" id="60035"/>
    <lineage>
        <taxon>Bacteria</taxon>
        <taxon>Pseudomonadati</taxon>
        <taxon>Thermodesulfobacteriota</taxon>
        <taxon>Desulfuromonadia</taxon>
        <taxon>Geobacterales</taxon>
        <taxon>Geobacteraceae</taxon>
        <taxon>Citrifermentans</taxon>
    </lineage>
</organism>
<dbReference type="Gene3D" id="1.10.287.130">
    <property type="match status" value="1"/>
</dbReference>
<accession>A0A6S6LXW8</accession>
<dbReference type="InterPro" id="IPR005467">
    <property type="entry name" value="His_kinase_dom"/>
</dbReference>
<evidence type="ECO:0000259" key="14">
    <source>
        <dbReference type="PROSITE" id="PS50112"/>
    </source>
</evidence>
<dbReference type="PRINTS" id="PR00344">
    <property type="entry name" value="BCTRLSENSOR"/>
</dbReference>
<evidence type="ECO:0000256" key="2">
    <source>
        <dbReference type="ARBA" id="ARBA00004651"/>
    </source>
</evidence>
<feature type="transmembrane region" description="Helical" evidence="11">
    <location>
        <begin position="51"/>
        <end position="71"/>
    </location>
</feature>
<dbReference type="EC" id="2.7.13.3" evidence="3"/>
<dbReference type="Pfam" id="PF02518">
    <property type="entry name" value="HATPase_c"/>
    <property type="match status" value="1"/>
</dbReference>
<evidence type="ECO:0000256" key="9">
    <source>
        <dbReference type="PROSITE-ProRule" id="PRU00169"/>
    </source>
</evidence>
<keyword evidence="4" id="KW-1003">Cell membrane</keyword>
<evidence type="ECO:0000256" key="7">
    <source>
        <dbReference type="ARBA" id="ARBA00022989"/>
    </source>
</evidence>
<keyword evidence="16" id="KW-1185">Reference proteome</keyword>
<keyword evidence="10" id="KW-0175">Coiled coil</keyword>
<dbReference type="InterPro" id="IPR036890">
    <property type="entry name" value="HATPase_C_sf"/>
</dbReference>
<comment type="subcellular location">
    <subcellularLocation>
        <location evidence="2">Cell membrane</location>
        <topology evidence="2">Multi-pass membrane protein</topology>
    </subcellularLocation>
</comment>
<keyword evidence="15" id="KW-0418">Kinase</keyword>
<dbReference type="PANTHER" id="PTHR43065">
    <property type="entry name" value="SENSOR HISTIDINE KINASE"/>
    <property type="match status" value="1"/>
</dbReference>
<dbReference type="InterPro" id="IPR000014">
    <property type="entry name" value="PAS"/>
</dbReference>